<gene>
    <name evidence="11" type="primary">mepA</name>
    <name evidence="11" type="ORF">NCTC13337_02467</name>
</gene>
<evidence type="ECO:0000256" key="7">
    <source>
        <dbReference type="ARBA" id="ARBA00023049"/>
    </source>
</evidence>
<dbReference type="PIRSF" id="PIRSF018455">
    <property type="entry name" value="MepA"/>
    <property type="match status" value="1"/>
</dbReference>
<feature type="signal peptide" evidence="10">
    <location>
        <begin position="1"/>
        <end position="18"/>
    </location>
</feature>
<feature type="disulfide bond" evidence="8">
    <location>
        <begin position="48"/>
        <end position="272"/>
    </location>
</feature>
<name>A0A380MY57_9GAMM</name>
<feature type="region of interest" description="Disordered" evidence="9">
    <location>
        <begin position="250"/>
        <end position="271"/>
    </location>
</feature>
<evidence type="ECO:0000256" key="9">
    <source>
        <dbReference type="SAM" id="MobiDB-lite"/>
    </source>
</evidence>
<dbReference type="GO" id="GO:0046872">
    <property type="term" value="F:metal ion binding"/>
    <property type="evidence" value="ECO:0007669"/>
    <property type="project" value="UniProtKB-KW"/>
</dbReference>
<dbReference type="SUPFAM" id="SSF55166">
    <property type="entry name" value="Hedgehog/DD-peptidase"/>
    <property type="match status" value="1"/>
</dbReference>
<dbReference type="RefSeq" id="WP_072576012.1">
    <property type="nucleotide sequence ID" value="NZ_LWHB01000043.1"/>
</dbReference>
<evidence type="ECO:0000256" key="6">
    <source>
        <dbReference type="ARBA" id="ARBA00022833"/>
    </source>
</evidence>
<evidence type="ECO:0000256" key="3">
    <source>
        <dbReference type="ARBA" id="ARBA00022729"/>
    </source>
</evidence>
<evidence type="ECO:0000256" key="4">
    <source>
        <dbReference type="ARBA" id="ARBA00022764"/>
    </source>
</evidence>
<accession>A0A380MY57</accession>
<evidence type="ECO:0000256" key="2">
    <source>
        <dbReference type="ARBA" id="ARBA00022723"/>
    </source>
</evidence>
<dbReference type="EMBL" id="UHIC01000001">
    <property type="protein sequence ID" value="SUO97510.1"/>
    <property type="molecule type" value="Genomic_DNA"/>
</dbReference>
<dbReference type="Proteomes" id="UP000254601">
    <property type="component" value="Unassembled WGS sequence"/>
</dbReference>
<proteinExistence type="predicted"/>
<keyword evidence="5 11" id="KW-0378">Hydrolase</keyword>
<evidence type="ECO:0000256" key="5">
    <source>
        <dbReference type="ARBA" id="ARBA00022801"/>
    </source>
</evidence>
<evidence type="ECO:0000256" key="8">
    <source>
        <dbReference type="PIRSR" id="PIRSR018455-2"/>
    </source>
</evidence>
<dbReference type="Pfam" id="PF03411">
    <property type="entry name" value="Peptidase_M74"/>
    <property type="match status" value="1"/>
</dbReference>
<sequence length="287" mass="31881">MKKAVLLLSAFFCASLYAKYIEKPNPWSKISHPVAGSPQAIGGYSNGCQQGAEILPEQGIGYYDIRRFRHRYYSQPQTIATIQAIGKHVYQTTGNAILIGDLSQPIGGLMSYAHISHQNGLDADIYFAAIPQGSIPDRDHEPDSVVDQISGTMRMDKWQKAYREALYAAAQSPQTTRIFVNPIIKRYLCDTEADTRWLQKIRPWGGHDSHFHMRLACPPDSPLCVNQAPIPLGDGCTEDLNHWITDQSEAILHPKPAKPKKPKPRPEPPKSCKALLIKASSANEIAL</sequence>
<dbReference type="GO" id="GO:0030288">
    <property type="term" value="C:outer membrane-bounded periplasmic space"/>
    <property type="evidence" value="ECO:0007669"/>
    <property type="project" value="InterPro"/>
</dbReference>
<feature type="disulfide bond" evidence="8">
    <location>
        <begin position="189"/>
        <end position="236"/>
    </location>
</feature>
<keyword evidence="6" id="KW-0862">Zinc</keyword>
<keyword evidence="7" id="KW-0482">Metalloprotease</keyword>
<evidence type="ECO:0000256" key="10">
    <source>
        <dbReference type="SAM" id="SignalP"/>
    </source>
</evidence>
<keyword evidence="12" id="KW-1185">Reference proteome</keyword>
<protein>
    <submittedName>
        <fullName evidence="11">Penicillin-insensitive murein endopeptidase</fullName>
        <ecNumber evidence="11">3.4.24.-</ecNumber>
    </submittedName>
</protein>
<reference evidence="11 12" key="1">
    <citation type="submission" date="2018-06" db="EMBL/GenBank/DDBJ databases">
        <authorList>
            <consortium name="Pathogen Informatics"/>
            <person name="Doyle S."/>
        </authorList>
    </citation>
    <scope>NUCLEOTIDE SEQUENCE [LARGE SCALE GENOMIC DNA]</scope>
    <source>
        <strain evidence="11 12">NCTC13337</strain>
    </source>
</reference>
<keyword evidence="3 10" id="KW-0732">Signal</keyword>
<evidence type="ECO:0000313" key="11">
    <source>
        <dbReference type="EMBL" id="SUO97510.1"/>
    </source>
</evidence>
<dbReference type="GO" id="GO:0006508">
    <property type="term" value="P:proteolysis"/>
    <property type="evidence" value="ECO:0007669"/>
    <property type="project" value="UniProtKB-KW"/>
</dbReference>
<dbReference type="AlphaFoldDB" id="A0A380MY57"/>
<keyword evidence="4" id="KW-0574">Periplasm</keyword>
<evidence type="ECO:0000313" key="12">
    <source>
        <dbReference type="Proteomes" id="UP000254601"/>
    </source>
</evidence>
<keyword evidence="2" id="KW-0479">Metal-binding</keyword>
<organism evidence="11 12">
    <name type="scientific">Suttonella ornithocola</name>
    <dbReference type="NCBI Taxonomy" id="279832"/>
    <lineage>
        <taxon>Bacteria</taxon>
        <taxon>Pseudomonadati</taxon>
        <taxon>Pseudomonadota</taxon>
        <taxon>Gammaproteobacteria</taxon>
        <taxon>Cardiobacteriales</taxon>
        <taxon>Cardiobacteriaceae</taxon>
        <taxon>Suttonella</taxon>
    </lineage>
</organism>
<feature type="disulfide bond" evidence="8">
    <location>
        <begin position="217"/>
        <end position="224"/>
    </location>
</feature>
<dbReference type="EC" id="3.4.24.-" evidence="11"/>
<keyword evidence="8" id="KW-1015">Disulfide bond</keyword>
<feature type="chain" id="PRO_5016715364" evidence="10">
    <location>
        <begin position="19"/>
        <end position="287"/>
    </location>
</feature>
<dbReference type="InterPro" id="IPR005073">
    <property type="entry name" value="Peptidase_M74"/>
</dbReference>
<keyword evidence="1" id="KW-0645">Protease</keyword>
<dbReference type="Gene3D" id="3.30.1380.10">
    <property type="match status" value="1"/>
</dbReference>
<dbReference type="InterPro" id="IPR009045">
    <property type="entry name" value="Zn_M74/Hedgehog-like"/>
</dbReference>
<dbReference type="GO" id="GO:0004252">
    <property type="term" value="F:serine-type endopeptidase activity"/>
    <property type="evidence" value="ECO:0007669"/>
    <property type="project" value="InterPro"/>
</dbReference>
<dbReference type="OrthoDB" id="1467367at2"/>
<evidence type="ECO:0000256" key="1">
    <source>
        <dbReference type="ARBA" id="ARBA00022670"/>
    </source>
</evidence>
<dbReference type="GO" id="GO:0008237">
    <property type="term" value="F:metallopeptidase activity"/>
    <property type="evidence" value="ECO:0007669"/>
    <property type="project" value="UniProtKB-KW"/>
</dbReference>